<dbReference type="InterPro" id="IPR048401">
    <property type="entry name" value="SLS1_C"/>
</dbReference>
<name>A0A871R4G0_DEKBR</name>
<feature type="domain" description="SLS1 C-terminal" evidence="3">
    <location>
        <begin position="606"/>
        <end position="920"/>
    </location>
</feature>
<feature type="compositionally biased region" description="Basic and acidic residues" evidence="1">
    <location>
        <begin position="46"/>
        <end position="55"/>
    </location>
</feature>
<dbReference type="GeneID" id="64575728"/>
<feature type="compositionally biased region" description="Basic and acidic residues" evidence="1">
    <location>
        <begin position="606"/>
        <end position="624"/>
    </location>
</feature>
<evidence type="ECO:0000259" key="3">
    <source>
        <dbReference type="Pfam" id="PF20778"/>
    </source>
</evidence>
<organism evidence="4 5">
    <name type="scientific">Dekkera bruxellensis</name>
    <name type="common">Brettanomyces custersii</name>
    <dbReference type="NCBI Taxonomy" id="5007"/>
    <lineage>
        <taxon>Eukaryota</taxon>
        <taxon>Fungi</taxon>
        <taxon>Dikarya</taxon>
        <taxon>Ascomycota</taxon>
        <taxon>Saccharomycotina</taxon>
        <taxon>Pichiomycetes</taxon>
        <taxon>Pichiales</taxon>
        <taxon>Pichiaceae</taxon>
        <taxon>Brettanomyces</taxon>
    </lineage>
</organism>
<dbReference type="KEGG" id="bbrx:BRETT_003805"/>
<evidence type="ECO:0000256" key="1">
    <source>
        <dbReference type="SAM" id="MobiDB-lite"/>
    </source>
</evidence>
<gene>
    <name evidence="4" type="ORF">BRETT_003805</name>
</gene>
<dbReference type="AlphaFoldDB" id="A0A871R4G0"/>
<dbReference type="InterPro" id="IPR048400">
    <property type="entry name" value="SLS1_N"/>
</dbReference>
<feature type="compositionally biased region" description="Basic and acidic residues" evidence="1">
    <location>
        <begin position="564"/>
        <end position="577"/>
    </location>
</feature>
<evidence type="ECO:0000313" key="5">
    <source>
        <dbReference type="Proteomes" id="UP000663131"/>
    </source>
</evidence>
<dbReference type="RefSeq" id="XP_041136147.1">
    <property type="nucleotide sequence ID" value="XM_041282308.1"/>
</dbReference>
<evidence type="ECO:0000313" key="4">
    <source>
        <dbReference type="EMBL" id="QOU19654.1"/>
    </source>
</evidence>
<sequence length="938" mass="107141">MLRFGLIRGAYRSVSHNLTHHWNYHASLLPVRRCNHCRWIATGQSDESKDGKAQKAAESTDNENESPQIIQDAISNEAADSSVEEFNDVNKDFEDDQDNKSPAETSKSADVNDSFDAYLSLFSGDEHLGEEDLPKNDKSSIKSKKMLFEQGFALPWEKEQLSSEENGKLPWNLNAALEQMNPEEKTVDNDHVILGPFIKKYSPLEKLQRGRHKGYQSPLARENYTNMVDFERDAKDLMIFRKDIPDDEIFEKIEEFNPHENVISVKRYNKLMRDMKSAFKLLQLRNFAASKKVLSSRSANKSKVINRIIKNYWKITISDKVIDEAALQKKIHITLQNKRELFLLFSHTGFITNSWSRLGAKLTLNPEGSELEVAGDPRVVNFVQVSWNELLNNVQSISLEMKNLEDFYMNTLHRNLPIDLVQELSDTFFDAVSEKDQLYILSAFTRPNLVHAKVLLLEAANLPGTVTRVIDRTFIDKYLSEASFEEVYDSSLPWYTTSDGPIYRLKVPKPRLRKTMPGARLSGKDVASRVATLKRKVEHAEDDFEYNFLEDASSALGISNANEDSQKKTNEAEETKLGEGVTKGSKSGDGITEGSKSGEGVTKGSKSGEETNSKEQTKLADEKERKFKVNLENLSKAMLHPEITKQDTWLPNILSATVGRVLFEKKSANSNAIFHSNLPELSGKIAQLKLLDRSQHLFGIGGGVKNQFTHKLQIKLVPDGFRSLDNFKKLPNIEIWLDVIRQEVQLDTCDTFVDEYEYNYRIPLPQRSVDLNFQSSYNSLLIDSNADDDLSFQSKQKPLFKLLHRIPNSLLKMEDQASLRKLIHVLRNRTVPIRMGDRKADFIQTSRHEQQDYVPYLITEVNLKRTIELEYKKMPVIYEVNNNGSEESYKVSVLSSISEEMAPEAREAGYKKFCENVLQFIKFLDDPLETKGEKLFNV</sequence>
<accession>A0A871R4G0</accession>
<feature type="region of interest" description="Disordered" evidence="1">
    <location>
        <begin position="557"/>
        <end position="624"/>
    </location>
</feature>
<dbReference type="OrthoDB" id="5392646at2759"/>
<reference evidence="4" key="1">
    <citation type="submission" date="2020-10" db="EMBL/GenBank/DDBJ databases">
        <authorList>
            <person name="Palmer J.M."/>
        </authorList>
    </citation>
    <scope>NUCLEOTIDE SEQUENCE</scope>
    <source>
        <strain evidence="4">UCD 2041</strain>
    </source>
</reference>
<dbReference type="Pfam" id="PF20778">
    <property type="entry name" value="SLS1_C"/>
    <property type="match status" value="1"/>
</dbReference>
<feature type="region of interest" description="Disordered" evidence="1">
    <location>
        <begin position="44"/>
        <end position="68"/>
    </location>
</feature>
<protein>
    <submittedName>
        <fullName evidence="4">Uncharacterized protein</fullName>
    </submittedName>
</protein>
<proteinExistence type="predicted"/>
<evidence type="ECO:0000259" key="2">
    <source>
        <dbReference type="Pfam" id="PF20776"/>
    </source>
</evidence>
<dbReference type="EMBL" id="CP063134">
    <property type="protein sequence ID" value="QOU19654.1"/>
    <property type="molecule type" value="Genomic_DNA"/>
</dbReference>
<reference evidence="4" key="2">
    <citation type="journal article" name="BMC Genomics">
        <title>New genome assemblies reveal patterns of domestication and adaptation across Brettanomyces (Dekkera) species.</title>
        <authorList>
            <person name="Roach M.J."/>
            <person name="Borneman A.R."/>
        </authorList>
    </citation>
    <scope>NUCLEOTIDE SEQUENCE</scope>
    <source>
        <strain evidence="4">UCD 2041</strain>
    </source>
</reference>
<feature type="domain" description="SLS1 N-terminal" evidence="2">
    <location>
        <begin position="244"/>
        <end position="317"/>
    </location>
</feature>
<dbReference type="Pfam" id="PF20776">
    <property type="entry name" value="SLS1_N"/>
    <property type="match status" value="1"/>
</dbReference>
<dbReference type="Proteomes" id="UP000663131">
    <property type="component" value="Chromosome 6"/>
</dbReference>